<comment type="caution">
    <text evidence="1">The sequence shown here is derived from an EMBL/GenBank/DDBJ whole genome shotgun (WGS) entry which is preliminary data.</text>
</comment>
<dbReference type="AlphaFoldDB" id="A0A437AJJ0"/>
<dbReference type="EMBL" id="RCSS01000573">
    <property type="protein sequence ID" value="RVD91315.1"/>
    <property type="molecule type" value="Genomic_DNA"/>
</dbReference>
<sequence>MKAKQKTLFLFLTNKQIICYKYLLLIDLRPKLTVRHSLVHKFKSKTKNYLDKIMSNPFSVLFLEGNLKTNLQIFLSLRFLTGAYEIKENKEKNELCIDNLSSEESISLLENEKEFVLKDWDGNIFNINKEKNGFLFYDYKSKEKQNVIIGLLNKDRRKWLSLYKKDLVTCINFANFIKFDFFNFFNVSSSFLFIERKLHEIFCKKVEVKDSISEYENNYKIIIKRYSEKKEILRELFYVFENKVRIENIEKIREEMNY</sequence>
<dbReference type="VEuPathDB" id="MicrosporidiaDB:TUBRATIS_22390"/>
<accession>A0A437AJJ0</accession>
<reference evidence="1 2" key="1">
    <citation type="submission" date="2018-10" db="EMBL/GenBank/DDBJ databases">
        <title>Draft genome sequence of the microsporidian Tubulinosema ratisbonensis.</title>
        <authorList>
            <person name="Polonais V."/>
            <person name="Peyretaillade E."/>
            <person name="Niehus S."/>
            <person name="Wawrzyniak I."/>
            <person name="Franchet A."/>
            <person name="Gaspin C."/>
            <person name="Reichstadt M."/>
            <person name="Belser C."/>
            <person name="Labadie K."/>
            <person name="Delbac F."/>
            <person name="Ferrandon D."/>
        </authorList>
    </citation>
    <scope>NUCLEOTIDE SEQUENCE [LARGE SCALE GENOMIC DNA]</scope>
    <source>
        <strain evidence="1 2">Franzen</strain>
    </source>
</reference>
<organism evidence="1 2">
    <name type="scientific">Tubulinosema ratisbonensis</name>
    <dbReference type="NCBI Taxonomy" id="291195"/>
    <lineage>
        <taxon>Eukaryota</taxon>
        <taxon>Fungi</taxon>
        <taxon>Fungi incertae sedis</taxon>
        <taxon>Microsporidia</taxon>
        <taxon>Tubulinosematoidea</taxon>
        <taxon>Tubulinosematidae</taxon>
        <taxon>Tubulinosema</taxon>
    </lineage>
</organism>
<evidence type="ECO:0000313" key="2">
    <source>
        <dbReference type="Proteomes" id="UP000282876"/>
    </source>
</evidence>
<name>A0A437AJJ0_9MICR</name>
<protein>
    <submittedName>
        <fullName evidence="1">Uncharacterized protein</fullName>
    </submittedName>
</protein>
<dbReference type="Proteomes" id="UP000282876">
    <property type="component" value="Unassembled WGS sequence"/>
</dbReference>
<keyword evidence="2" id="KW-1185">Reference proteome</keyword>
<proteinExistence type="predicted"/>
<evidence type="ECO:0000313" key="1">
    <source>
        <dbReference type="EMBL" id="RVD91315.1"/>
    </source>
</evidence>
<gene>
    <name evidence="1" type="ORF">TUBRATIS_22390</name>
</gene>
<dbReference type="OrthoDB" id="10443057at2759"/>